<reference evidence="2 3" key="2">
    <citation type="journal article" date="2012" name="Open Biol.">
        <title>Characteristics of nucleosomes and linker DNA regions on the genome of the basidiomycete Mixia osmundae revealed by mono- and dinucleosome mapping.</title>
        <authorList>
            <person name="Nishida H."/>
            <person name="Kondo S."/>
            <person name="Matsumoto T."/>
            <person name="Suzuki Y."/>
            <person name="Yoshikawa H."/>
            <person name="Taylor T.D."/>
            <person name="Sugiyama J."/>
        </authorList>
    </citation>
    <scope>NUCLEOTIDE SEQUENCE [LARGE SCALE GENOMIC DNA]</scope>
    <source>
        <strain evidence="3">CBS 9802 / IAM 14324 / JCM 22182 / KY 12970</strain>
    </source>
</reference>
<evidence type="ECO:0000313" key="3">
    <source>
        <dbReference type="Proteomes" id="UP000009131"/>
    </source>
</evidence>
<sequence>MPDPNGSAGYLLPSSTSYHAQGRRSTSMAGYTSYQAAQGSSKDLNLSEAEDLQITVEPAQSAYFAGELFQCRISLCNLQAPVEHTPGSNGLKGKARAPVRPARLRSVSSNSVKLGHAPRPSLGTALSTTSIKSERSLRSAPIKQDVSTSPHRRHLVGHSLRYGDNGPQEELSSDSGPEEEARGPSNGLYANRRMPGGHRKNMYSINPALDDLGTQQIAQSYAGQTRAAAVKRSARSQQAGVSTPRKGQRIPAIPVPIEEDDPEQTPKPKVRPSMERFKSQSPSDSIKGGSSRSTSTLGTLSRDDQTDAMAGSVSDNDGDEESVSSFANHRPSVSSFSSFDRGARVRSAPPWLNQFRAPNGLTIQWASAQFDGRFEIDEALVKPAEFLAVKRSIFGGDSQLNGIMNKSGLIGGGSLSYAEPTGSTWTRWLWSQDTASSVVASPTTPSSGTLEDRRQRGMSDKSVPVFNTPPSLLSIDQHLEPGETKSYSFSLRLPGDLPPTFTGKTIKFVYELLVSVQKQVPDAPGLSKPVYCAFRVPIRLYNHVDLVGARPFYDLTNPVIWHRDECDVKLEQPTVPFAPTAQDHYSSAAQRNAVDRYAASLVNAALREPIEAKVDDDEQAELSRELAKTALREPAARSETKERTTGSNSTSMADELTSCRNAVDFVSRNSPKVSYEIKKDGYAVAHLTLVKSAYRLGETVLASMRINDGDARVLKVSARLETYELVETSISVKPAAQVRQFTRRLHAEHHEITLDAGRVTAALSIPSGQTPDFATSGVKLQWSVRFSFLVLPPEAVKLPETPLSRMPVHGRSPSVMPNGSARIAPDHARSPSFTFGSETPLTPLPTKTGTHHLMPAIGVSTPTNAVYRGVPDLDYLPVLFKSREIDKPTLSRKVSLEPLSSPTLSRPGSPAHSRRPSAGRIPQVEDERVKTDHAVLMPSRHEVVECSLPIRVYPSSTSYRPAVSHFFA</sequence>
<dbReference type="EMBL" id="BABT02000117">
    <property type="protein sequence ID" value="GAA97283.1"/>
    <property type="molecule type" value="Genomic_DNA"/>
</dbReference>
<dbReference type="OMA" id="ASMRIND"/>
<gene>
    <name evidence="2" type="primary">Mo03961</name>
    <name evidence="2" type="ORF">E5Q_03961</name>
</gene>
<dbReference type="Pfam" id="PF08737">
    <property type="entry name" value="Rgp1"/>
    <property type="match status" value="1"/>
</dbReference>
<feature type="compositionally biased region" description="Low complexity" evidence="1">
    <location>
        <begin position="438"/>
        <end position="447"/>
    </location>
</feature>
<dbReference type="STRING" id="764103.G7E2T9"/>
<dbReference type="InterPro" id="IPR014752">
    <property type="entry name" value="Arrestin-like_C"/>
</dbReference>
<feature type="region of interest" description="Disordered" evidence="1">
    <location>
        <begin position="228"/>
        <end position="332"/>
    </location>
</feature>
<feature type="compositionally biased region" description="Polar residues" evidence="1">
    <location>
        <begin position="323"/>
        <end position="332"/>
    </location>
</feature>
<keyword evidence="3" id="KW-1185">Reference proteome</keyword>
<evidence type="ECO:0000313" key="2">
    <source>
        <dbReference type="EMBL" id="GAA97283.1"/>
    </source>
</evidence>
<dbReference type="Proteomes" id="UP000009131">
    <property type="component" value="Unassembled WGS sequence"/>
</dbReference>
<comment type="caution">
    <text evidence="2">The sequence shown here is derived from an EMBL/GenBank/DDBJ whole genome shotgun (WGS) entry which is preliminary data.</text>
</comment>
<name>G7E2T9_MIXOS</name>
<proteinExistence type="predicted"/>
<dbReference type="InParanoid" id="G7E2T9"/>
<dbReference type="Gene3D" id="2.60.40.640">
    <property type="match status" value="1"/>
</dbReference>
<dbReference type="OrthoDB" id="1918at2759"/>
<feature type="region of interest" description="Disordered" evidence="1">
    <location>
        <begin position="83"/>
        <end position="202"/>
    </location>
</feature>
<feature type="region of interest" description="Disordered" evidence="1">
    <location>
        <begin position="627"/>
        <end position="653"/>
    </location>
</feature>
<dbReference type="InterPro" id="IPR014848">
    <property type="entry name" value="Rgp1"/>
</dbReference>
<protein>
    <recommendedName>
        <fullName evidence="4">Rgp1-domain-containing protein</fullName>
    </recommendedName>
</protein>
<feature type="compositionally biased region" description="Basic and acidic residues" evidence="1">
    <location>
        <begin position="627"/>
        <end position="644"/>
    </location>
</feature>
<feature type="region of interest" description="Disordered" evidence="1">
    <location>
        <begin position="438"/>
        <end position="461"/>
    </location>
</feature>
<evidence type="ECO:0008006" key="4">
    <source>
        <dbReference type="Google" id="ProtNLM"/>
    </source>
</evidence>
<feature type="region of interest" description="Disordered" evidence="1">
    <location>
        <begin position="1"/>
        <end position="24"/>
    </location>
</feature>
<feature type="region of interest" description="Disordered" evidence="1">
    <location>
        <begin position="893"/>
        <end position="926"/>
    </location>
</feature>
<reference evidence="2 3" key="1">
    <citation type="journal article" date="2011" name="J. Gen. Appl. Microbiol.">
        <title>Draft genome sequencing of the enigmatic basidiomycete Mixia osmundae.</title>
        <authorList>
            <person name="Nishida H."/>
            <person name="Nagatsuka Y."/>
            <person name="Sugiyama J."/>
        </authorList>
    </citation>
    <scope>NUCLEOTIDE SEQUENCE [LARGE SCALE GENOMIC DNA]</scope>
    <source>
        <strain evidence="3">CBS 9802 / IAM 14324 / JCM 22182 / KY 12970</strain>
    </source>
</reference>
<evidence type="ECO:0000256" key="1">
    <source>
        <dbReference type="SAM" id="MobiDB-lite"/>
    </source>
</evidence>
<dbReference type="HOGENOM" id="CLU_306103_0_0_1"/>
<feature type="compositionally biased region" description="Low complexity" evidence="1">
    <location>
        <begin position="288"/>
        <end position="300"/>
    </location>
</feature>
<feature type="compositionally biased region" description="Basic and acidic residues" evidence="1">
    <location>
        <begin position="450"/>
        <end position="459"/>
    </location>
</feature>
<dbReference type="RefSeq" id="XP_014571039.1">
    <property type="nucleotide sequence ID" value="XM_014715553.1"/>
</dbReference>
<accession>G7E2T9</accession>
<organism evidence="2 3">
    <name type="scientific">Mixia osmundae (strain CBS 9802 / IAM 14324 / JCM 22182 / KY 12970)</name>
    <dbReference type="NCBI Taxonomy" id="764103"/>
    <lineage>
        <taxon>Eukaryota</taxon>
        <taxon>Fungi</taxon>
        <taxon>Dikarya</taxon>
        <taxon>Basidiomycota</taxon>
        <taxon>Pucciniomycotina</taxon>
        <taxon>Mixiomycetes</taxon>
        <taxon>Mixiales</taxon>
        <taxon>Mixiaceae</taxon>
        <taxon>Mixia</taxon>
    </lineage>
</organism>
<dbReference type="AlphaFoldDB" id="G7E2T9"/>
<feature type="compositionally biased region" description="Polar residues" evidence="1">
    <location>
        <begin position="13"/>
        <end position="24"/>
    </location>
</feature>
<dbReference type="eggNOG" id="KOG4469">
    <property type="taxonomic scope" value="Eukaryota"/>
</dbReference>
<dbReference type="PANTHER" id="PTHR12507">
    <property type="entry name" value="REDUCED GROWTH PHENOTYPE 1 RGP1, YEAST -RELATED"/>
    <property type="match status" value="1"/>
</dbReference>